<evidence type="ECO:0000259" key="2">
    <source>
        <dbReference type="Pfam" id="PF20469"/>
    </source>
</evidence>
<dbReference type="Pfam" id="PF13476">
    <property type="entry name" value="AAA_23"/>
    <property type="match status" value="1"/>
</dbReference>
<dbReference type="SUPFAM" id="SSF52540">
    <property type="entry name" value="P-loop containing nucleoside triphosphate hydrolases"/>
    <property type="match status" value="1"/>
</dbReference>
<proteinExistence type="predicted"/>
<dbReference type="PANTHER" id="PTHR43581">
    <property type="entry name" value="ATP/GTP PHOSPHATASE"/>
    <property type="match status" value="1"/>
</dbReference>
<sequence length="521" mass="58577">MPTIERLVLSNFKKFDSLELEFDRELNLLIGDNEAGKSSVLLALELVMSGSRSRVETIGIETLLNADAVRAFQAGPCTVDRLPKLFVEVYLSADKKPGLNGKNNSKVLERDGLRMSFEPILDFSKDIAEALKEDPANFPFEYYAAQFYTFGGEAYSSVKRHVRHLAIDSSRIDSDYAAREYTRSVFAMHANVGSRSRLENAYRQSKGEFKNAQLRDLNDLLVDYKFGVRTSAKANLESDLVITEDEIPIESKGKGRQCFIKTEFALSKKGVKSGLDVLLLEEPENHLSHATMHQLIERIAQSVNKQLFIATHSSLISARLDLRKAILLGKRGQQARLNKLPSDTAKFFMKAPDNNVLEFALSKKVILVEGDAEFILLDALYQKHSGSTLKKDSVHVISVGGTSFKRYLDLAKLLGVRTAVIRDNDGDYQKNCVDNYAEHAMPHAKVFADADSKQRTTFEICLYEDNKAVCDEVFRTPKRKLEPLAYMLANKADAAFDLLLAKETELVAPRYIQEAIKWINE</sequence>
<dbReference type="PANTHER" id="PTHR43581:SF4">
    <property type="entry name" value="ATP_GTP PHOSPHATASE"/>
    <property type="match status" value="1"/>
</dbReference>
<dbReference type="InterPro" id="IPR038729">
    <property type="entry name" value="Rad50/SbcC_AAA"/>
</dbReference>
<gene>
    <name evidence="3" type="primary">recF_1</name>
    <name evidence="3" type="ORF">VVAX_01369</name>
</gene>
<dbReference type="RefSeq" id="WP_339089065.1">
    <property type="nucleotide sequence ID" value="NZ_LR743507.1"/>
</dbReference>
<evidence type="ECO:0000313" key="3">
    <source>
        <dbReference type="EMBL" id="CAA2101677.1"/>
    </source>
</evidence>
<name>A0A679IQU0_VARPD</name>
<dbReference type="InterPro" id="IPR034139">
    <property type="entry name" value="TOPRIM_OLD"/>
</dbReference>
<feature type="domain" description="Rad50/SbcC-type AAA" evidence="1">
    <location>
        <begin position="6"/>
        <end position="61"/>
    </location>
</feature>
<protein>
    <submittedName>
        <fullName evidence="3">DNA replication and repair protein RecF</fullName>
    </submittedName>
</protein>
<dbReference type="Gene3D" id="3.40.50.300">
    <property type="entry name" value="P-loop containing nucleotide triphosphate hydrolases"/>
    <property type="match status" value="1"/>
</dbReference>
<accession>A0A679IQU0</accession>
<dbReference type="InterPro" id="IPR027417">
    <property type="entry name" value="P-loop_NTPase"/>
</dbReference>
<dbReference type="GO" id="GO:0006302">
    <property type="term" value="P:double-strand break repair"/>
    <property type="evidence" value="ECO:0007669"/>
    <property type="project" value="InterPro"/>
</dbReference>
<dbReference type="EMBL" id="LR743507">
    <property type="protein sequence ID" value="CAA2101677.1"/>
    <property type="molecule type" value="Genomic_DNA"/>
</dbReference>
<dbReference type="AlphaFoldDB" id="A0A679IQU0"/>
<reference evidence="3" key="1">
    <citation type="submission" date="2019-12" db="EMBL/GenBank/DDBJ databases">
        <authorList>
            <person name="Cremers G."/>
        </authorList>
    </citation>
    <scope>NUCLEOTIDE SEQUENCE</scope>
    <source>
        <strain evidence="3">Vvax</strain>
    </source>
</reference>
<dbReference type="Pfam" id="PF20469">
    <property type="entry name" value="OLD-like_TOPRIM"/>
    <property type="match status" value="1"/>
</dbReference>
<dbReference type="GO" id="GO:0005524">
    <property type="term" value="F:ATP binding"/>
    <property type="evidence" value="ECO:0007669"/>
    <property type="project" value="InterPro"/>
</dbReference>
<dbReference type="GO" id="GO:0016887">
    <property type="term" value="F:ATP hydrolysis activity"/>
    <property type="evidence" value="ECO:0007669"/>
    <property type="project" value="InterPro"/>
</dbReference>
<evidence type="ECO:0000259" key="1">
    <source>
        <dbReference type="Pfam" id="PF13476"/>
    </source>
</evidence>
<feature type="domain" description="OLD protein-like TOPRIM" evidence="2">
    <location>
        <begin position="362"/>
        <end position="425"/>
    </location>
</feature>
<dbReference type="InterPro" id="IPR051396">
    <property type="entry name" value="Bact_Antivir_Def_Nuclease"/>
</dbReference>
<dbReference type="CDD" id="cd01026">
    <property type="entry name" value="TOPRIM_OLD"/>
    <property type="match status" value="1"/>
</dbReference>
<organism evidence="3">
    <name type="scientific">Variovorax paradoxus</name>
    <dbReference type="NCBI Taxonomy" id="34073"/>
    <lineage>
        <taxon>Bacteria</taxon>
        <taxon>Pseudomonadati</taxon>
        <taxon>Pseudomonadota</taxon>
        <taxon>Betaproteobacteria</taxon>
        <taxon>Burkholderiales</taxon>
        <taxon>Comamonadaceae</taxon>
        <taxon>Variovorax</taxon>
    </lineage>
</organism>